<accession>A0A2P7NT12</accession>
<dbReference type="Pfam" id="PF13211">
    <property type="entry name" value="DUF4019"/>
    <property type="match status" value="1"/>
</dbReference>
<dbReference type="Proteomes" id="UP000241912">
    <property type="component" value="Unassembled WGS sequence"/>
</dbReference>
<dbReference type="RefSeq" id="WP_106707635.1">
    <property type="nucleotide sequence ID" value="NZ_PXXU01000044.1"/>
</dbReference>
<dbReference type="OrthoDB" id="21915at2"/>
<dbReference type="AlphaFoldDB" id="A0A2P7NT12"/>
<organism evidence="1 2">
    <name type="scientific">Nitrosomonas supralitoralis</name>
    <dbReference type="NCBI Taxonomy" id="2116706"/>
    <lineage>
        <taxon>Bacteria</taxon>
        <taxon>Pseudomonadati</taxon>
        <taxon>Pseudomonadota</taxon>
        <taxon>Betaproteobacteria</taxon>
        <taxon>Nitrosomonadales</taxon>
        <taxon>Nitrosomonadaceae</taxon>
        <taxon>Nitrosomonas</taxon>
    </lineage>
</organism>
<keyword evidence="2" id="KW-1185">Reference proteome</keyword>
<evidence type="ECO:0000313" key="1">
    <source>
        <dbReference type="EMBL" id="PSJ16568.1"/>
    </source>
</evidence>
<gene>
    <name evidence="1" type="ORF">C7H79_12720</name>
</gene>
<reference evidence="1 2" key="1">
    <citation type="submission" date="2018-03" db="EMBL/GenBank/DDBJ databases">
        <title>Draft genome of Nitrosomonas supralitoralis APG5.</title>
        <authorList>
            <person name="Urakawa H."/>
            <person name="Lopez J.V."/>
        </authorList>
    </citation>
    <scope>NUCLEOTIDE SEQUENCE [LARGE SCALE GENOMIC DNA]</scope>
    <source>
        <strain evidence="1 2">APG5</strain>
    </source>
</reference>
<dbReference type="InterPro" id="IPR025091">
    <property type="entry name" value="DUF4019"/>
</dbReference>
<dbReference type="EMBL" id="PXXU01000044">
    <property type="protein sequence ID" value="PSJ16568.1"/>
    <property type="molecule type" value="Genomic_DNA"/>
</dbReference>
<proteinExistence type="predicted"/>
<sequence>MIKRLFTIFLLLFYSSIMYADDRDILEKVESSARSWLGLVDSGHYKESWENSSPLLRAKTSETEWIKLMTAIRSPRGVMSSRFIATAGATNSLSGFPEGNYVILQFYTIFTEKGLVLETVTLAKDQDEKWQISEYAIK</sequence>
<name>A0A2P7NT12_9PROT</name>
<comment type="caution">
    <text evidence="1">The sequence shown here is derived from an EMBL/GenBank/DDBJ whole genome shotgun (WGS) entry which is preliminary data.</text>
</comment>
<protein>
    <recommendedName>
        <fullName evidence="3">DUF4019 domain-containing protein</fullName>
    </recommendedName>
</protein>
<evidence type="ECO:0008006" key="3">
    <source>
        <dbReference type="Google" id="ProtNLM"/>
    </source>
</evidence>
<evidence type="ECO:0000313" key="2">
    <source>
        <dbReference type="Proteomes" id="UP000241912"/>
    </source>
</evidence>